<reference evidence="7 8" key="1">
    <citation type="submission" date="2018-08" db="EMBL/GenBank/DDBJ databases">
        <title>Aphanomyces genome sequencing and annotation.</title>
        <authorList>
            <person name="Minardi D."/>
            <person name="Oidtmann B."/>
            <person name="Van Der Giezen M."/>
            <person name="Studholme D.J."/>
        </authorList>
    </citation>
    <scope>NUCLEOTIDE SEQUENCE [LARGE SCALE GENOMIC DNA]</scope>
    <source>
        <strain evidence="7 8">Da</strain>
    </source>
</reference>
<protein>
    <recommendedName>
        <fullName evidence="2">1-phosphatidylinositol 4-kinase</fullName>
        <ecNumber evidence="2">2.7.1.67</ecNumber>
    </recommendedName>
</protein>
<sequence length="1121" mass="125629">MRGVGLDPLVAWHIFVDRVEKRLLGVEKSEATTLMMKGPRASCEGFLTFRTSPYSPPPMVRHYCLLIGTCFYYYRYACRWRVVKSHRHGSTQEDAEHMMRVKGEVDVIGVQDWDGKGNMHIYTHGFLFATAQNKVFYAYADSAMDKEKWHRAIQMNIETNVPVLTATLHSSPSSCSSDGAVLLSPASSVVELDMQLKCLRCQPSADDPAAIAAAAALTKFKCSSCDATYCDRHSQHKLPLPHRSYYSAMRICDDCYHAQSFVNYIKAIKQRLDSGICVYPRPLNPDAPIELIMPMGPSHTEATNIAIDLFKQGAITAEEFEVLLLADKRYLDHTVEQPEIPLDIKILGLHREFRSPTFTVFRAIILLHQNLESDPLVFKPIVEKLVQFSFTKINEVEFFWPQLVHAYLNVPTFEFEKLFWMDDLILSICARSIHLALLLIWQLRGAVEDAADPQSPIKTQSTYARVVRLIVEIEVRIVGSARSDVLTSKRILPTMTDEQFHIAGRILDAITEYRHQAEQQHTAVDDVKFSDYSCFQQHLLGSIVATSSPGLSTPTPVKSVSDWIKRSDSFPLPSGGHTTPPLPTAGPPLRRKTSICDADLTVLSTYYNDECDFVQQITDIAEKLRFVPITERKPMLAKHLETFQLPRMAYIPLVKATDPFEQIVRLPYNEGTAFSTKARVPILLVFEVIRGVGSSLNLLSPTTTTSSTTTTTSGSTKPLAGGAAVAAPSSSSTGAVNPPVVYDDDDDEVRHMINRESLDKNETLADATPSTPSIVDTDLLMGSDEEDSIDTHDGCEAESVGFDQAMELSHMSMSEEVMEREKTRKRDLEAAFGESWASKRERMKGLSPNGHVPGWDIVSMIGKSNDDMRQEVFTLQLIQKFMDIFKAANLPIWLKVYRIIATSSSTGIIETLVNAISLDGLKKRDGYVSLLHHFEKSYGPPDSPRFVEAQTQYIQSMAGYSLVSYFLQIKDRHNGNIMLDNEGHIIHIDYGFLLGIAPGGSFSIETAPFKLTTEMVECMGGPDSDGFKEYVTLCTRGFLALQQNCDDLCDLVEVMAHQSPFPCFFQKDTAAILSRFRGRFKVSLSKHEVVSHMLYLIRKSHGNYSTNQYDNFQRITNGIRP</sequence>
<dbReference type="CDD" id="cd15744">
    <property type="entry name" value="FYVE_RUFY3"/>
    <property type="match status" value="1"/>
</dbReference>
<comment type="caution">
    <text evidence="7">The sequence shown here is derived from an EMBL/GenBank/DDBJ whole genome shotgun (WGS) entry which is preliminary data.</text>
</comment>
<feature type="region of interest" description="Disordered" evidence="5">
    <location>
        <begin position="570"/>
        <end position="590"/>
    </location>
</feature>
<keyword evidence="3" id="KW-0808">Transferase</keyword>
<dbReference type="Proteomes" id="UP000285430">
    <property type="component" value="Unassembled WGS sequence"/>
</dbReference>
<gene>
    <name evidence="7" type="ORF">DYB37_007418</name>
</gene>
<evidence type="ECO:0000313" key="7">
    <source>
        <dbReference type="EMBL" id="RHZ28251.1"/>
    </source>
</evidence>
<dbReference type="CDD" id="cd00821">
    <property type="entry name" value="PH"/>
    <property type="match status" value="1"/>
</dbReference>
<dbReference type="SUPFAM" id="SSF48371">
    <property type="entry name" value="ARM repeat"/>
    <property type="match status" value="1"/>
</dbReference>
<dbReference type="InterPro" id="IPR011993">
    <property type="entry name" value="PH-like_dom_sf"/>
</dbReference>
<dbReference type="InterPro" id="IPR011009">
    <property type="entry name" value="Kinase-like_dom_sf"/>
</dbReference>
<dbReference type="AlphaFoldDB" id="A0A418FEU1"/>
<dbReference type="InterPro" id="IPR001849">
    <property type="entry name" value="PH_domain"/>
</dbReference>
<feature type="domain" description="PI3K/PI4K catalytic" evidence="6">
    <location>
        <begin position="825"/>
        <end position="1105"/>
    </location>
</feature>
<comment type="catalytic activity">
    <reaction evidence="1">
        <text>a 1,2-diacyl-sn-glycero-3-phospho-(1D-myo-inositol) + ATP = a 1,2-diacyl-sn-glycero-3-phospho-(1D-myo-inositol 4-phosphate) + ADP + H(+)</text>
        <dbReference type="Rhea" id="RHEA:19877"/>
        <dbReference type="ChEBI" id="CHEBI:15378"/>
        <dbReference type="ChEBI" id="CHEBI:30616"/>
        <dbReference type="ChEBI" id="CHEBI:57880"/>
        <dbReference type="ChEBI" id="CHEBI:58178"/>
        <dbReference type="ChEBI" id="CHEBI:456216"/>
        <dbReference type="EC" id="2.7.1.67"/>
    </reaction>
</comment>
<dbReference type="InterPro" id="IPR036940">
    <property type="entry name" value="PI3/4_kinase_cat_sf"/>
</dbReference>
<dbReference type="Gene3D" id="1.10.1070.11">
    <property type="entry name" value="Phosphatidylinositol 3-/4-kinase, catalytic domain"/>
    <property type="match status" value="1"/>
</dbReference>
<evidence type="ECO:0000259" key="6">
    <source>
        <dbReference type="PROSITE" id="PS50290"/>
    </source>
</evidence>
<dbReference type="SUPFAM" id="SSF50729">
    <property type="entry name" value="PH domain-like"/>
    <property type="match status" value="1"/>
</dbReference>
<accession>A0A418FEU1</accession>
<dbReference type="InterPro" id="IPR057754">
    <property type="entry name" value="PI4-kinase_beta/PIK1_cat"/>
</dbReference>
<dbReference type="GO" id="GO:0048015">
    <property type="term" value="P:phosphatidylinositol-mediated signaling"/>
    <property type="evidence" value="ECO:0007669"/>
    <property type="project" value="TreeGrafter"/>
</dbReference>
<evidence type="ECO:0000256" key="3">
    <source>
        <dbReference type="ARBA" id="ARBA00022679"/>
    </source>
</evidence>
<dbReference type="GO" id="GO:0004430">
    <property type="term" value="F:1-phosphatidylinositol 4-kinase activity"/>
    <property type="evidence" value="ECO:0007669"/>
    <property type="project" value="UniProtKB-EC"/>
</dbReference>
<evidence type="ECO:0000256" key="5">
    <source>
        <dbReference type="SAM" id="MobiDB-lite"/>
    </source>
</evidence>
<dbReference type="Gene3D" id="3.30.1010.10">
    <property type="entry name" value="Phosphatidylinositol 3-kinase Catalytic Subunit, Chain A, domain 4"/>
    <property type="match status" value="1"/>
</dbReference>
<dbReference type="GO" id="GO:0046854">
    <property type="term" value="P:phosphatidylinositol phosphate biosynthetic process"/>
    <property type="evidence" value="ECO:0007669"/>
    <property type="project" value="InterPro"/>
</dbReference>
<feature type="compositionally biased region" description="Low complexity" evidence="5">
    <location>
        <begin position="699"/>
        <end position="735"/>
    </location>
</feature>
<dbReference type="PROSITE" id="PS50290">
    <property type="entry name" value="PI3_4_KINASE_3"/>
    <property type="match status" value="1"/>
</dbReference>
<evidence type="ECO:0000256" key="2">
    <source>
        <dbReference type="ARBA" id="ARBA00012169"/>
    </source>
</evidence>
<evidence type="ECO:0000256" key="1">
    <source>
        <dbReference type="ARBA" id="ARBA00001686"/>
    </source>
</evidence>
<dbReference type="SUPFAM" id="SSF56112">
    <property type="entry name" value="Protein kinase-like (PK-like)"/>
    <property type="match status" value="1"/>
</dbReference>
<dbReference type="InterPro" id="IPR000403">
    <property type="entry name" value="PI3/4_kinase_cat_dom"/>
</dbReference>
<dbReference type="GO" id="GO:0016020">
    <property type="term" value="C:membrane"/>
    <property type="evidence" value="ECO:0007669"/>
    <property type="project" value="TreeGrafter"/>
</dbReference>
<dbReference type="InterPro" id="IPR016024">
    <property type="entry name" value="ARM-type_fold"/>
</dbReference>
<dbReference type="Gene3D" id="2.30.29.30">
    <property type="entry name" value="Pleckstrin-homology domain (PH domain)/Phosphotyrosine-binding domain (PTB)"/>
    <property type="match status" value="1"/>
</dbReference>
<evidence type="ECO:0000313" key="8">
    <source>
        <dbReference type="Proteomes" id="UP000285430"/>
    </source>
</evidence>
<feature type="region of interest" description="Disordered" evidence="5">
    <location>
        <begin position="699"/>
        <end position="744"/>
    </location>
</feature>
<dbReference type="Pfam" id="PF00454">
    <property type="entry name" value="PI3_PI4_kinase"/>
    <property type="match status" value="1"/>
</dbReference>
<dbReference type="EC" id="2.7.1.67" evidence="2"/>
<proteinExistence type="predicted"/>
<evidence type="ECO:0000256" key="4">
    <source>
        <dbReference type="ARBA" id="ARBA00022777"/>
    </source>
</evidence>
<dbReference type="InterPro" id="IPR013083">
    <property type="entry name" value="Znf_RING/FYVE/PHD"/>
</dbReference>
<organism evidence="7 8">
    <name type="scientific">Aphanomyces astaci</name>
    <name type="common">Crayfish plague agent</name>
    <dbReference type="NCBI Taxonomy" id="112090"/>
    <lineage>
        <taxon>Eukaryota</taxon>
        <taxon>Sar</taxon>
        <taxon>Stramenopiles</taxon>
        <taxon>Oomycota</taxon>
        <taxon>Saprolegniomycetes</taxon>
        <taxon>Saprolegniales</taxon>
        <taxon>Verrucalvaceae</taxon>
        <taxon>Aphanomyces</taxon>
    </lineage>
</organism>
<name>A0A418FEU1_APHAT</name>
<dbReference type="VEuPathDB" id="FungiDB:H257_04238"/>
<dbReference type="SMART" id="SM00146">
    <property type="entry name" value="PI3Kc"/>
    <property type="match status" value="1"/>
</dbReference>
<dbReference type="InterPro" id="IPR011011">
    <property type="entry name" value="Znf_FYVE_PHD"/>
</dbReference>
<dbReference type="PANTHER" id="PTHR10048">
    <property type="entry name" value="PHOSPHATIDYLINOSITOL KINASE"/>
    <property type="match status" value="1"/>
</dbReference>
<dbReference type="FunFam" id="1.10.1070.11:FF:000016">
    <property type="entry name" value="PIK1p Phosphatidylinositol 4-kinase"/>
    <property type="match status" value="1"/>
</dbReference>
<dbReference type="GO" id="GO:0005737">
    <property type="term" value="C:cytoplasm"/>
    <property type="evidence" value="ECO:0007669"/>
    <property type="project" value="TreeGrafter"/>
</dbReference>
<dbReference type="PANTHER" id="PTHR10048:SF22">
    <property type="entry name" value="PHOSPHATIDYLINOSITOL 4-KINASE BETA"/>
    <property type="match status" value="1"/>
</dbReference>
<dbReference type="SUPFAM" id="SSF57903">
    <property type="entry name" value="FYVE/PHD zinc finger"/>
    <property type="match status" value="1"/>
</dbReference>
<dbReference type="InterPro" id="IPR015433">
    <property type="entry name" value="PI3/4_kinase"/>
</dbReference>
<dbReference type="CDD" id="cd05168">
    <property type="entry name" value="PI4Kc_III_beta"/>
    <property type="match status" value="1"/>
</dbReference>
<keyword evidence="4" id="KW-0418">Kinase</keyword>
<dbReference type="EMBL" id="QUTH01001998">
    <property type="protein sequence ID" value="RHZ28251.1"/>
    <property type="molecule type" value="Genomic_DNA"/>
</dbReference>
<dbReference type="SMART" id="SM00233">
    <property type="entry name" value="PH"/>
    <property type="match status" value="1"/>
</dbReference>
<dbReference type="Gene3D" id="3.30.40.10">
    <property type="entry name" value="Zinc/RING finger domain, C3HC4 (zinc finger)"/>
    <property type="match status" value="1"/>
</dbReference>